<protein>
    <submittedName>
        <fullName evidence="2">Uncharacterized protein</fullName>
    </submittedName>
</protein>
<keyword evidence="3" id="KW-1185">Reference proteome</keyword>
<comment type="caution">
    <text evidence="2">The sequence shown here is derived from an EMBL/GenBank/DDBJ whole genome shotgun (WGS) entry which is preliminary data.</text>
</comment>
<sequence length="119" mass="13260">MSVNQASPVVPYDYEAATGEITILVACNDLSSRRPRWPERGARPHQERKLHSGECRGTAASKELAAQRRPERRQADTMEAWPQVALFFLRATKGSSCELKQELQAQPLSTAVSTTANHR</sequence>
<gene>
    <name evidence="2" type="ORF">AAFF_G00161790</name>
</gene>
<dbReference type="Proteomes" id="UP001221898">
    <property type="component" value="Unassembled WGS sequence"/>
</dbReference>
<evidence type="ECO:0000313" key="2">
    <source>
        <dbReference type="EMBL" id="KAJ8387002.1"/>
    </source>
</evidence>
<organism evidence="2 3">
    <name type="scientific">Aldrovandia affinis</name>
    <dbReference type="NCBI Taxonomy" id="143900"/>
    <lineage>
        <taxon>Eukaryota</taxon>
        <taxon>Metazoa</taxon>
        <taxon>Chordata</taxon>
        <taxon>Craniata</taxon>
        <taxon>Vertebrata</taxon>
        <taxon>Euteleostomi</taxon>
        <taxon>Actinopterygii</taxon>
        <taxon>Neopterygii</taxon>
        <taxon>Teleostei</taxon>
        <taxon>Notacanthiformes</taxon>
        <taxon>Halosauridae</taxon>
        <taxon>Aldrovandia</taxon>
    </lineage>
</organism>
<dbReference type="EMBL" id="JAINUG010000219">
    <property type="protein sequence ID" value="KAJ8387002.1"/>
    <property type="molecule type" value="Genomic_DNA"/>
</dbReference>
<proteinExistence type="predicted"/>
<dbReference type="AlphaFoldDB" id="A0AAD7RMT8"/>
<accession>A0AAD7RMT8</accession>
<feature type="compositionally biased region" description="Basic and acidic residues" evidence="1">
    <location>
        <begin position="65"/>
        <end position="76"/>
    </location>
</feature>
<feature type="region of interest" description="Disordered" evidence="1">
    <location>
        <begin position="34"/>
        <end position="77"/>
    </location>
</feature>
<reference evidence="2" key="1">
    <citation type="journal article" date="2023" name="Science">
        <title>Genome structures resolve the early diversification of teleost fishes.</title>
        <authorList>
            <person name="Parey E."/>
            <person name="Louis A."/>
            <person name="Montfort J."/>
            <person name="Bouchez O."/>
            <person name="Roques C."/>
            <person name="Iampietro C."/>
            <person name="Lluch J."/>
            <person name="Castinel A."/>
            <person name="Donnadieu C."/>
            <person name="Desvignes T."/>
            <person name="Floi Bucao C."/>
            <person name="Jouanno E."/>
            <person name="Wen M."/>
            <person name="Mejri S."/>
            <person name="Dirks R."/>
            <person name="Jansen H."/>
            <person name="Henkel C."/>
            <person name="Chen W.J."/>
            <person name="Zahm M."/>
            <person name="Cabau C."/>
            <person name="Klopp C."/>
            <person name="Thompson A.W."/>
            <person name="Robinson-Rechavi M."/>
            <person name="Braasch I."/>
            <person name="Lecointre G."/>
            <person name="Bobe J."/>
            <person name="Postlethwait J.H."/>
            <person name="Berthelot C."/>
            <person name="Roest Crollius H."/>
            <person name="Guiguen Y."/>
        </authorList>
    </citation>
    <scope>NUCLEOTIDE SEQUENCE</scope>
    <source>
        <strain evidence="2">NC1722</strain>
    </source>
</reference>
<feature type="compositionally biased region" description="Basic and acidic residues" evidence="1">
    <location>
        <begin position="36"/>
        <end position="54"/>
    </location>
</feature>
<evidence type="ECO:0000256" key="1">
    <source>
        <dbReference type="SAM" id="MobiDB-lite"/>
    </source>
</evidence>
<name>A0AAD7RMT8_9TELE</name>
<evidence type="ECO:0000313" key="3">
    <source>
        <dbReference type="Proteomes" id="UP001221898"/>
    </source>
</evidence>